<proteinExistence type="predicted"/>
<dbReference type="RefSeq" id="WP_146135107.1">
    <property type="nucleotide sequence ID" value="NZ_PXYY01000034.1"/>
</dbReference>
<reference evidence="1 2" key="1">
    <citation type="submission" date="2018-03" db="EMBL/GenBank/DDBJ databases">
        <title>Neisseria weixii sp. nov., isolated from the intestinal contents of Tibetan Plateau pika (Ochotona curzoniae) in Yushu, Qinghai Province, China.</title>
        <authorList>
            <person name="Gui Z."/>
        </authorList>
    </citation>
    <scope>NUCLEOTIDE SEQUENCE [LARGE SCALE GENOMIC DNA]</scope>
    <source>
        <strain evidence="1 2">ATCC 51483</strain>
    </source>
</reference>
<dbReference type="AlphaFoldDB" id="A0A2P7U072"/>
<sequence length="78" mass="8774">MRRCRLVENVYVRRSISAGSIGFEGVKDGAMHWGVFSLGRNPWYESINNAVKSAREHSLVLDVPKMGEKYADGFIGKE</sequence>
<protein>
    <submittedName>
        <fullName evidence="1">Uncharacterized protein</fullName>
    </submittedName>
</protein>
<gene>
    <name evidence="1" type="ORF">C7N83_06755</name>
</gene>
<organism evidence="1 2">
    <name type="scientific">Neisseria iguanae</name>
    <dbReference type="NCBI Taxonomy" id="90242"/>
    <lineage>
        <taxon>Bacteria</taxon>
        <taxon>Pseudomonadati</taxon>
        <taxon>Pseudomonadota</taxon>
        <taxon>Betaproteobacteria</taxon>
        <taxon>Neisseriales</taxon>
        <taxon>Neisseriaceae</taxon>
        <taxon>Neisseria</taxon>
    </lineage>
</organism>
<evidence type="ECO:0000313" key="1">
    <source>
        <dbReference type="EMBL" id="PSJ80364.1"/>
    </source>
</evidence>
<keyword evidence="2" id="KW-1185">Reference proteome</keyword>
<evidence type="ECO:0000313" key="2">
    <source>
        <dbReference type="Proteomes" id="UP000241868"/>
    </source>
</evidence>
<dbReference type="OrthoDB" id="9805728at2"/>
<name>A0A2P7U072_9NEIS</name>
<accession>A0A2P7U072</accession>
<dbReference type="EMBL" id="PXYY01000034">
    <property type="protein sequence ID" value="PSJ80364.1"/>
    <property type="molecule type" value="Genomic_DNA"/>
</dbReference>
<comment type="caution">
    <text evidence="1">The sequence shown here is derived from an EMBL/GenBank/DDBJ whole genome shotgun (WGS) entry which is preliminary data.</text>
</comment>
<dbReference type="Proteomes" id="UP000241868">
    <property type="component" value="Unassembled WGS sequence"/>
</dbReference>